<evidence type="ECO:0000256" key="4">
    <source>
        <dbReference type="PROSITE-ProRule" id="PRU00409"/>
    </source>
</evidence>
<evidence type="ECO:0000313" key="7">
    <source>
        <dbReference type="Proteomes" id="UP000006804"/>
    </source>
</evidence>
<evidence type="ECO:0000256" key="2">
    <source>
        <dbReference type="ARBA" id="ARBA00022598"/>
    </source>
</evidence>
<dbReference type="SUPFAM" id="SSF56059">
    <property type="entry name" value="Glutathione synthetase ATP-binding domain-like"/>
    <property type="match status" value="1"/>
</dbReference>
<dbReference type="PANTHER" id="PTHR23132">
    <property type="entry name" value="D-ALANINE--D-ALANINE LIGASE"/>
    <property type="match status" value="1"/>
</dbReference>
<proteinExistence type="inferred from homology"/>
<comment type="similarity">
    <text evidence="1">Belongs to the D-alanine--D-alanine ligase family.</text>
</comment>
<dbReference type="EC" id="6.3.2.4" evidence="6"/>
<dbReference type="InterPro" id="IPR013815">
    <property type="entry name" value="ATP_grasp_subdomain_1"/>
</dbReference>
<organism evidence="6 7">
    <name type="scientific">Pseudothermotoga thermarum DSM 5069</name>
    <dbReference type="NCBI Taxonomy" id="688269"/>
    <lineage>
        <taxon>Bacteria</taxon>
        <taxon>Thermotogati</taxon>
        <taxon>Thermotogota</taxon>
        <taxon>Thermotogae</taxon>
        <taxon>Thermotogales</taxon>
        <taxon>Thermotogaceae</taxon>
        <taxon>Pseudothermotoga</taxon>
    </lineage>
</organism>
<dbReference type="SUPFAM" id="SSF52440">
    <property type="entry name" value="PreATP-grasp domain"/>
    <property type="match status" value="1"/>
</dbReference>
<keyword evidence="4" id="KW-0547">Nucleotide-binding</keyword>
<accession>F7YTY1</accession>
<keyword evidence="3" id="KW-0961">Cell wall biogenesis/degradation</keyword>
<evidence type="ECO:0000313" key="6">
    <source>
        <dbReference type="EMBL" id="AEH51563.1"/>
    </source>
</evidence>
<dbReference type="GO" id="GO:0005524">
    <property type="term" value="F:ATP binding"/>
    <property type="evidence" value="ECO:0007669"/>
    <property type="project" value="UniProtKB-UniRule"/>
</dbReference>
<gene>
    <name evidence="6" type="ORF">Theth_1510</name>
</gene>
<evidence type="ECO:0000256" key="3">
    <source>
        <dbReference type="ARBA" id="ARBA00023316"/>
    </source>
</evidence>
<keyword evidence="2 6" id="KW-0436">Ligase</keyword>
<dbReference type="EMBL" id="CP002351">
    <property type="protein sequence ID" value="AEH51563.1"/>
    <property type="molecule type" value="Genomic_DNA"/>
</dbReference>
<keyword evidence="4" id="KW-0067">ATP-binding</keyword>
<dbReference type="PANTHER" id="PTHR23132:SF23">
    <property type="entry name" value="D-ALANINE--D-ALANINE LIGASE B"/>
    <property type="match status" value="1"/>
</dbReference>
<dbReference type="GO" id="GO:0071555">
    <property type="term" value="P:cell wall organization"/>
    <property type="evidence" value="ECO:0007669"/>
    <property type="project" value="UniProtKB-KW"/>
</dbReference>
<dbReference type="KEGG" id="tta:Theth_1510"/>
<dbReference type="Gene3D" id="3.40.50.20">
    <property type="match status" value="1"/>
</dbReference>
<dbReference type="Gene3D" id="3.30.1490.20">
    <property type="entry name" value="ATP-grasp fold, A domain"/>
    <property type="match status" value="1"/>
</dbReference>
<dbReference type="GO" id="GO:0008716">
    <property type="term" value="F:D-alanine-D-alanine ligase activity"/>
    <property type="evidence" value="ECO:0007669"/>
    <property type="project" value="UniProtKB-EC"/>
</dbReference>
<sequence>MIKVAVVFDMVNLDEERKRMIDAVASALSKKFEVEKLPFDDDFVKKVKKFDAVFNLSTAYKQIHVPAILDVLNIPYTGSDALAHALCIDKVITKTILVQNNVPTPEFVAVEVGQLPPQIDFYPAIVKPSRQGSAKGIHADSVVHNYDELCRIVKRVHEQFNEPALVEKFIEGKELSVGIVAGEVLPILEIDFSELGEGLERFYSYRVKHYYGDKTKYYCPARIDETVRKKIEFYAKRAFEALRLKNYARMDLRLKDDEIYFLEVNSLPMLTPGYSDIIKMAEATGYSYDELILKIFEDGVMKCFGT</sequence>
<protein>
    <submittedName>
        <fullName evidence="6">D-alanine--D-alanine ligase</fullName>
        <ecNumber evidence="6">6.3.2.4</ecNumber>
    </submittedName>
</protein>
<dbReference type="GO" id="GO:0046872">
    <property type="term" value="F:metal ion binding"/>
    <property type="evidence" value="ECO:0007669"/>
    <property type="project" value="InterPro"/>
</dbReference>
<dbReference type="eggNOG" id="COG1181">
    <property type="taxonomic scope" value="Bacteria"/>
</dbReference>
<dbReference type="PATRIC" id="fig|688269.3.peg.1558"/>
<dbReference type="AlphaFoldDB" id="F7YTY1"/>
<feature type="domain" description="ATP-grasp" evidence="5">
    <location>
        <begin position="94"/>
        <end position="297"/>
    </location>
</feature>
<evidence type="ECO:0000256" key="1">
    <source>
        <dbReference type="ARBA" id="ARBA00010871"/>
    </source>
</evidence>
<dbReference type="InterPro" id="IPR016185">
    <property type="entry name" value="PreATP-grasp_dom_sf"/>
</dbReference>
<dbReference type="InterPro" id="IPR011761">
    <property type="entry name" value="ATP-grasp"/>
</dbReference>
<dbReference type="HOGENOM" id="CLU_039268_2_0_0"/>
<keyword evidence="7" id="KW-1185">Reference proteome</keyword>
<dbReference type="Pfam" id="PF07478">
    <property type="entry name" value="Dala_Dala_lig_C"/>
    <property type="match status" value="1"/>
</dbReference>
<name>F7YTY1_9THEM</name>
<reference evidence="6 7" key="1">
    <citation type="submission" date="2010-11" db="EMBL/GenBank/DDBJ databases">
        <title>The complete genome of Thermotoga thermarum DSM 5069.</title>
        <authorList>
            <consortium name="US DOE Joint Genome Institute (JGI-PGF)"/>
            <person name="Lucas S."/>
            <person name="Copeland A."/>
            <person name="Lapidus A."/>
            <person name="Bruce D."/>
            <person name="Goodwin L."/>
            <person name="Pitluck S."/>
            <person name="Kyrpides N."/>
            <person name="Mavromatis K."/>
            <person name="Ivanova N."/>
            <person name="Zeytun A."/>
            <person name="Brettin T."/>
            <person name="Detter J.C."/>
            <person name="Tapia R."/>
            <person name="Han C."/>
            <person name="Land M."/>
            <person name="Hauser L."/>
            <person name="Markowitz V."/>
            <person name="Cheng J.-F."/>
            <person name="Hugenholtz P."/>
            <person name="Woyke T."/>
            <person name="Wu D."/>
            <person name="Spring S."/>
            <person name="Schroeder M."/>
            <person name="Brambilla E."/>
            <person name="Klenk H.-P."/>
            <person name="Eisen J.A."/>
        </authorList>
    </citation>
    <scope>NUCLEOTIDE SEQUENCE [LARGE SCALE GENOMIC DNA]</scope>
    <source>
        <strain evidence="6 7">DSM 5069</strain>
    </source>
</reference>
<dbReference type="Gene3D" id="3.30.470.20">
    <property type="entry name" value="ATP-grasp fold, B domain"/>
    <property type="match status" value="1"/>
</dbReference>
<dbReference type="Proteomes" id="UP000006804">
    <property type="component" value="Chromosome"/>
</dbReference>
<dbReference type="RefSeq" id="WP_013932775.1">
    <property type="nucleotide sequence ID" value="NC_015707.1"/>
</dbReference>
<evidence type="ECO:0000259" key="5">
    <source>
        <dbReference type="PROSITE" id="PS50975"/>
    </source>
</evidence>
<dbReference type="PROSITE" id="PS50975">
    <property type="entry name" value="ATP_GRASP"/>
    <property type="match status" value="1"/>
</dbReference>
<dbReference type="InterPro" id="IPR011095">
    <property type="entry name" value="Dala_Dala_lig_C"/>
</dbReference>
<dbReference type="STRING" id="688269.Theth_1510"/>